<dbReference type="PANTHER" id="PTHR45947:SF3">
    <property type="entry name" value="SULFOQUINOVOSYL TRANSFERASE SQD2"/>
    <property type="match status" value="1"/>
</dbReference>
<evidence type="ECO:0000259" key="1">
    <source>
        <dbReference type="Pfam" id="PF00534"/>
    </source>
</evidence>
<dbReference type="Gene3D" id="3.40.50.2000">
    <property type="entry name" value="Glycogen Phosphorylase B"/>
    <property type="match status" value="2"/>
</dbReference>
<dbReference type="SUPFAM" id="SSF53756">
    <property type="entry name" value="UDP-Glycosyltransferase/glycogen phosphorylase"/>
    <property type="match status" value="1"/>
</dbReference>
<dbReference type="eggNOG" id="arCOG01403">
    <property type="taxonomic scope" value="Archaea"/>
</dbReference>
<feature type="domain" description="Glycosyl transferase family 1" evidence="1">
    <location>
        <begin position="200"/>
        <end position="365"/>
    </location>
</feature>
<dbReference type="HOGENOM" id="CLU_009583_2_3_2"/>
<dbReference type="EMBL" id="CP002057">
    <property type="protein sequence ID" value="ADI35712.1"/>
    <property type="molecule type" value="Genomic_DNA"/>
</dbReference>
<reference evidence="3 5" key="1">
    <citation type="submission" date="2010-05" db="EMBL/GenBank/DDBJ databases">
        <title>Complete sequence of Methanococcus voltae A3.</title>
        <authorList>
            <consortium name="US DOE Joint Genome Institute"/>
            <person name="Lucas S."/>
            <person name="Copeland A."/>
            <person name="Lapidus A."/>
            <person name="Cheng J.-F."/>
            <person name="Bruce D."/>
            <person name="Goodwin L."/>
            <person name="Pitluck S."/>
            <person name="Lowry S."/>
            <person name="Clum A."/>
            <person name="Land M."/>
            <person name="Hauser L."/>
            <person name="Kyrpides N."/>
            <person name="Mikhailova N."/>
            <person name="Whitman W.B."/>
            <person name="Woyke T."/>
        </authorList>
    </citation>
    <scope>NUCLEOTIDE SEQUENCE [LARGE SCALE GENOMIC DNA]</scope>
    <source>
        <strain evidence="3">A3</strain>
        <strain evidence="5">ATCC BAA-1334 / A3</strain>
    </source>
</reference>
<dbReference type="InterPro" id="IPR050194">
    <property type="entry name" value="Glycosyltransferase_grp1"/>
</dbReference>
<evidence type="ECO:0000313" key="4">
    <source>
        <dbReference type="EMBL" id="ADI35772.1"/>
    </source>
</evidence>
<dbReference type="KEGG" id="mvo:Mvol_0112"/>
<dbReference type="CAZy" id="GT4">
    <property type="family name" value="Glycosyltransferase Family 4"/>
</dbReference>
<dbReference type="Proteomes" id="UP000007722">
    <property type="component" value="Chromosome"/>
</dbReference>
<dbReference type="CDD" id="cd03801">
    <property type="entry name" value="GT4_PimA-like"/>
    <property type="match status" value="1"/>
</dbReference>
<evidence type="ECO:0000313" key="5">
    <source>
        <dbReference type="Proteomes" id="UP000007722"/>
    </source>
</evidence>
<gene>
    <name evidence="3" type="ordered locus">Mvol_0052</name>
    <name evidence="4" type="ordered locus">Mvol_0112</name>
</gene>
<protein>
    <submittedName>
        <fullName evidence="3">Glycosyl transferase group 1</fullName>
    </submittedName>
</protein>
<keyword evidence="3" id="KW-0808">Transferase</keyword>
<organism evidence="3 5">
    <name type="scientific">Methanococcus voltae (strain ATCC BAA-1334 / A3)</name>
    <dbReference type="NCBI Taxonomy" id="456320"/>
    <lineage>
        <taxon>Archaea</taxon>
        <taxon>Methanobacteriati</taxon>
        <taxon>Methanobacteriota</taxon>
        <taxon>Methanomada group</taxon>
        <taxon>Methanococci</taxon>
        <taxon>Methanococcales</taxon>
        <taxon>Methanococcaceae</taxon>
        <taxon>Methanococcus</taxon>
    </lineage>
</organism>
<dbReference type="InParanoid" id="D7DRF2"/>
<dbReference type="Pfam" id="PF13439">
    <property type="entry name" value="Glyco_transf_4"/>
    <property type="match status" value="1"/>
</dbReference>
<sequence length="405" mass="45709">MKIAMLTWEYPPLIVGGLSIHCKNLAEALVKMGHEIDVITTGEVLYGSKPEIINGVNVYRVKSMVKDEDFLSWSLLMASEMEKKLGDLGIDNYDLIHCHDWMTSKVGINLKYLLNKPYIQSIHSTEYGRCSGINSKISEIINEMEFLSVFEADEVITVSNASKEELCRIFNAPDNKIHAIYNGINLSEYCINQNSDELMEFREELGVENDDYMLLYVGRLEHQKGVNYLIRAFKILLDKYSNLKLVLVGEGSQQDYLQSLSENLCCKDNLIFTGFKNGDELKKLYCCADICVVPSIYEPFGLVALESMASETPIVVSNTGGLSEIVNSKNGIKVEPKNPKKLATAVSKLIENNEFRNKIVNNAKNDLLNYNWDNIAYDTSKIYGRAVKNKLDSKNDNSSEIVEKI</sequence>
<dbReference type="FunCoup" id="D7DRF2">
    <property type="interactions" value="76"/>
</dbReference>
<proteinExistence type="predicted"/>
<dbReference type="OrthoDB" id="132546at2157"/>
<dbReference type="KEGG" id="mvo:Mvol_0052"/>
<dbReference type="GO" id="GO:0016758">
    <property type="term" value="F:hexosyltransferase activity"/>
    <property type="evidence" value="ECO:0007669"/>
    <property type="project" value="TreeGrafter"/>
</dbReference>
<dbReference type="STRING" id="456320.Mvol_0052"/>
<dbReference type="AlphaFoldDB" id="D7DRF2"/>
<accession>D7DRF2</accession>
<feature type="domain" description="Glycosyltransferase subfamily 4-like N-terminal" evidence="2">
    <location>
        <begin position="15"/>
        <end position="187"/>
    </location>
</feature>
<keyword evidence="5" id="KW-1185">Reference proteome</keyword>
<dbReference type="PANTHER" id="PTHR45947">
    <property type="entry name" value="SULFOQUINOVOSYL TRANSFERASE SQD2"/>
    <property type="match status" value="1"/>
</dbReference>
<evidence type="ECO:0000259" key="2">
    <source>
        <dbReference type="Pfam" id="PF13439"/>
    </source>
</evidence>
<name>D7DRF2_METV3</name>
<dbReference type="Pfam" id="PF00534">
    <property type="entry name" value="Glycos_transf_1"/>
    <property type="match status" value="1"/>
</dbReference>
<dbReference type="EMBL" id="CP002057">
    <property type="protein sequence ID" value="ADI35772.1"/>
    <property type="molecule type" value="Genomic_DNA"/>
</dbReference>
<dbReference type="InterPro" id="IPR028098">
    <property type="entry name" value="Glyco_trans_4-like_N"/>
</dbReference>
<dbReference type="InterPro" id="IPR001296">
    <property type="entry name" value="Glyco_trans_1"/>
</dbReference>
<evidence type="ECO:0000313" key="3">
    <source>
        <dbReference type="EMBL" id="ADI35712.1"/>
    </source>
</evidence>